<reference evidence="7" key="2">
    <citation type="journal article" date="2023" name="Science">
        <title>Genomic signatures of disease resistance in endangered staghorn corals.</title>
        <authorList>
            <person name="Vollmer S.V."/>
            <person name="Selwyn J.D."/>
            <person name="Despard B.A."/>
            <person name="Roesel C.L."/>
        </authorList>
    </citation>
    <scope>NUCLEOTIDE SEQUENCE</scope>
    <source>
        <strain evidence="7">K2</strain>
    </source>
</reference>
<sequence>MDRVICIVFLLVYFSFTVNMAGAQAQQVGDCGGFEKRASGSIQTPNYPLHYPEDKVCSWIIEVQAGDKVILSFESFDLEEEAVCRYDYVLIRDGSSSKSPLIGKFCGKSRPATITSTDNYLWILFNSDSSATSHGFKAIWTSEFVKTILPTTPADFTSTTSSTVATTGTTVRDGISPSPSTPTPASSQTPHSGCGGQLTGEGGLFTSPNYPISYPVNTQCIWKIVTHPTGNVELTFQDFHVENSGDCAYDFVEIRDGAMIDSPLIGTFCSSMIIGKIVSTGNALLIRLSSDGSVSEKGFSASWKLVPSSTAPTTSMPPSSTSLSTTTGPGTLSL</sequence>
<proteinExistence type="predicted"/>
<dbReference type="CDD" id="cd00041">
    <property type="entry name" value="CUB"/>
    <property type="match status" value="2"/>
</dbReference>
<feature type="compositionally biased region" description="Low complexity" evidence="4">
    <location>
        <begin position="158"/>
        <end position="170"/>
    </location>
</feature>
<comment type="caution">
    <text evidence="7">The sequence shown here is derived from an EMBL/GenBank/DDBJ whole genome shotgun (WGS) entry which is preliminary data.</text>
</comment>
<dbReference type="InterPro" id="IPR035914">
    <property type="entry name" value="Sperma_CUB_dom_sf"/>
</dbReference>
<dbReference type="Pfam" id="PF00431">
    <property type="entry name" value="CUB"/>
    <property type="match status" value="2"/>
</dbReference>
<dbReference type="AlphaFoldDB" id="A0AAD9QIX4"/>
<keyword evidence="1" id="KW-0677">Repeat</keyword>
<dbReference type="Gene3D" id="2.60.120.290">
    <property type="entry name" value="Spermadhesin, CUB domain"/>
    <property type="match status" value="2"/>
</dbReference>
<evidence type="ECO:0000256" key="2">
    <source>
        <dbReference type="ARBA" id="ARBA00023157"/>
    </source>
</evidence>
<feature type="domain" description="CUB" evidence="6">
    <location>
        <begin position="194"/>
        <end position="306"/>
    </location>
</feature>
<evidence type="ECO:0000256" key="3">
    <source>
        <dbReference type="PROSITE-ProRule" id="PRU00059"/>
    </source>
</evidence>
<dbReference type="PANTHER" id="PTHR24251">
    <property type="entry name" value="OVOCHYMASE-RELATED"/>
    <property type="match status" value="1"/>
</dbReference>
<reference evidence="7" key="1">
    <citation type="journal article" date="2023" name="G3 (Bethesda)">
        <title>Whole genome assembly and annotation of the endangered Caribbean coral Acropora cervicornis.</title>
        <authorList>
            <person name="Selwyn J.D."/>
            <person name="Vollmer S.V."/>
        </authorList>
    </citation>
    <scope>NUCLEOTIDE SEQUENCE</scope>
    <source>
        <strain evidence="7">K2</strain>
    </source>
</reference>
<evidence type="ECO:0000256" key="5">
    <source>
        <dbReference type="SAM" id="SignalP"/>
    </source>
</evidence>
<keyword evidence="8" id="KW-1185">Reference proteome</keyword>
<keyword evidence="2" id="KW-1015">Disulfide bond</keyword>
<dbReference type="Proteomes" id="UP001249851">
    <property type="component" value="Unassembled WGS sequence"/>
</dbReference>
<feature type="region of interest" description="Disordered" evidence="4">
    <location>
        <begin position="158"/>
        <end position="198"/>
    </location>
</feature>
<dbReference type="PANTHER" id="PTHR24251:SF37">
    <property type="entry name" value="CUB DOMAIN-CONTAINING PROTEIN"/>
    <property type="match status" value="1"/>
</dbReference>
<evidence type="ECO:0000259" key="6">
    <source>
        <dbReference type="PROSITE" id="PS01180"/>
    </source>
</evidence>
<dbReference type="SUPFAM" id="SSF49854">
    <property type="entry name" value="Spermadhesin, CUB domain"/>
    <property type="match status" value="2"/>
</dbReference>
<dbReference type="SMART" id="SM00042">
    <property type="entry name" value="CUB"/>
    <property type="match status" value="2"/>
</dbReference>
<dbReference type="PROSITE" id="PS01180">
    <property type="entry name" value="CUB"/>
    <property type="match status" value="2"/>
</dbReference>
<evidence type="ECO:0000256" key="1">
    <source>
        <dbReference type="ARBA" id="ARBA00022737"/>
    </source>
</evidence>
<dbReference type="InterPro" id="IPR000859">
    <property type="entry name" value="CUB_dom"/>
</dbReference>
<name>A0AAD9QIX4_ACRCE</name>
<evidence type="ECO:0000313" key="7">
    <source>
        <dbReference type="EMBL" id="KAK2562118.1"/>
    </source>
</evidence>
<organism evidence="7 8">
    <name type="scientific">Acropora cervicornis</name>
    <name type="common">Staghorn coral</name>
    <dbReference type="NCBI Taxonomy" id="6130"/>
    <lineage>
        <taxon>Eukaryota</taxon>
        <taxon>Metazoa</taxon>
        <taxon>Cnidaria</taxon>
        <taxon>Anthozoa</taxon>
        <taxon>Hexacorallia</taxon>
        <taxon>Scleractinia</taxon>
        <taxon>Astrocoeniina</taxon>
        <taxon>Acroporidae</taxon>
        <taxon>Acropora</taxon>
    </lineage>
</organism>
<gene>
    <name evidence="7" type="ORF">P5673_014874</name>
</gene>
<comment type="caution">
    <text evidence="3">Lacks conserved residue(s) required for the propagation of feature annotation.</text>
</comment>
<accession>A0AAD9QIX4</accession>
<evidence type="ECO:0000256" key="4">
    <source>
        <dbReference type="SAM" id="MobiDB-lite"/>
    </source>
</evidence>
<feature type="signal peptide" evidence="5">
    <location>
        <begin position="1"/>
        <end position="25"/>
    </location>
</feature>
<protein>
    <submittedName>
        <fullName evidence="7">Bone morphogenetic protein 1</fullName>
    </submittedName>
</protein>
<dbReference type="EMBL" id="JARQWQ010000030">
    <property type="protein sequence ID" value="KAK2562118.1"/>
    <property type="molecule type" value="Genomic_DNA"/>
</dbReference>
<keyword evidence="5" id="KW-0732">Signal</keyword>
<feature type="region of interest" description="Disordered" evidence="4">
    <location>
        <begin position="307"/>
        <end position="334"/>
    </location>
</feature>
<dbReference type="FunFam" id="2.60.120.290:FF:000013">
    <property type="entry name" value="Membrane frizzled-related protein"/>
    <property type="match status" value="2"/>
</dbReference>
<feature type="domain" description="CUB" evidence="6">
    <location>
        <begin position="31"/>
        <end position="143"/>
    </location>
</feature>
<evidence type="ECO:0000313" key="8">
    <source>
        <dbReference type="Proteomes" id="UP001249851"/>
    </source>
</evidence>
<feature type="chain" id="PRO_5042111529" evidence="5">
    <location>
        <begin position="26"/>
        <end position="334"/>
    </location>
</feature>